<feature type="chain" id="PRO_5012779330" evidence="1">
    <location>
        <begin position="22"/>
        <end position="306"/>
    </location>
</feature>
<protein>
    <submittedName>
        <fullName evidence="2">Uncharacterized protein</fullName>
    </submittedName>
</protein>
<dbReference type="Proteomes" id="UP000194003">
    <property type="component" value="Unassembled WGS sequence"/>
</dbReference>
<sequence>MMRLLMMLTLLAGLTPGAAQAATPGDVLGVGRAVVQDLEEIRAKLDANANAQEEIPVVGASPREVFYQAESLELKIVDLVKQRAGLDPRPLLLLPPAKITPDHVLAVMQSAHRILGEGKQALGVGAPTRPQKVEKATPTDVYKTLMQANRQINLLLTTKIIPSDVYQRVEESVQIAQILNAAHGDDATLDLPQLDLKKGPGDVYNQMIRCFRIIHQILSLSSVKSMDLETGHEAAQGTTPGDVYDLASLLYSEMAHLYFDLPKRPLTPGVGYPGPKKPGHVYQLAEALEDQLLQLRKNVLQHAVAK</sequence>
<dbReference type="EMBL" id="LVJN01000020">
    <property type="protein sequence ID" value="OSM01402.1"/>
    <property type="molecule type" value="Genomic_DNA"/>
</dbReference>
<gene>
    <name evidence="2" type="ORF">MAIT1_01347</name>
</gene>
<dbReference type="AlphaFoldDB" id="A0A1Y2K0C2"/>
<comment type="caution">
    <text evidence="2">The sequence shown here is derived from an EMBL/GenBank/DDBJ whole genome shotgun (WGS) entry which is preliminary data.</text>
</comment>
<organism evidence="2 3">
    <name type="scientific">Magnetofaba australis IT-1</name>
    <dbReference type="NCBI Taxonomy" id="1434232"/>
    <lineage>
        <taxon>Bacteria</taxon>
        <taxon>Pseudomonadati</taxon>
        <taxon>Pseudomonadota</taxon>
        <taxon>Magnetococcia</taxon>
        <taxon>Magnetococcales</taxon>
        <taxon>Magnetococcaceae</taxon>
        <taxon>Magnetofaba</taxon>
    </lineage>
</organism>
<dbReference type="OrthoDB" id="9255667at2"/>
<keyword evidence="3" id="KW-1185">Reference proteome</keyword>
<reference evidence="2 3" key="1">
    <citation type="journal article" date="2016" name="BMC Genomics">
        <title>Combined genomic and structural analyses of a cultured magnetotactic bacterium reveals its niche adaptation to a dynamic environment.</title>
        <authorList>
            <person name="Araujo A.C."/>
            <person name="Morillo V."/>
            <person name="Cypriano J."/>
            <person name="Teixeira L.C."/>
            <person name="Leao P."/>
            <person name="Lyra S."/>
            <person name="Almeida L.G."/>
            <person name="Bazylinski D.A."/>
            <person name="Vasconcellos A.T."/>
            <person name="Abreu F."/>
            <person name="Lins U."/>
        </authorList>
    </citation>
    <scope>NUCLEOTIDE SEQUENCE [LARGE SCALE GENOMIC DNA]</scope>
    <source>
        <strain evidence="2 3">IT-1</strain>
    </source>
</reference>
<feature type="signal peptide" evidence="1">
    <location>
        <begin position="1"/>
        <end position="21"/>
    </location>
</feature>
<keyword evidence="1" id="KW-0732">Signal</keyword>
<evidence type="ECO:0000256" key="1">
    <source>
        <dbReference type="SAM" id="SignalP"/>
    </source>
</evidence>
<dbReference type="RefSeq" id="WP_085442643.1">
    <property type="nucleotide sequence ID" value="NZ_LVJN01000020.1"/>
</dbReference>
<proteinExistence type="predicted"/>
<evidence type="ECO:0000313" key="2">
    <source>
        <dbReference type="EMBL" id="OSM01402.1"/>
    </source>
</evidence>
<evidence type="ECO:0000313" key="3">
    <source>
        <dbReference type="Proteomes" id="UP000194003"/>
    </source>
</evidence>
<name>A0A1Y2K0C2_9PROT</name>
<accession>A0A1Y2K0C2</accession>